<feature type="signal peptide" evidence="1">
    <location>
        <begin position="1"/>
        <end position="19"/>
    </location>
</feature>
<evidence type="ECO:0000256" key="1">
    <source>
        <dbReference type="SAM" id="SignalP"/>
    </source>
</evidence>
<protein>
    <submittedName>
        <fullName evidence="3">CubicO group peptidase (Beta-lactamase class C family)</fullName>
    </submittedName>
</protein>
<dbReference type="PANTHER" id="PTHR46825">
    <property type="entry name" value="D-ALANYL-D-ALANINE-CARBOXYPEPTIDASE/ENDOPEPTIDASE AMPH"/>
    <property type="match status" value="1"/>
</dbReference>
<dbReference type="InterPro" id="IPR012338">
    <property type="entry name" value="Beta-lactam/transpept-like"/>
</dbReference>
<feature type="domain" description="Beta-lactamase-related" evidence="2">
    <location>
        <begin position="30"/>
        <end position="346"/>
    </location>
</feature>
<evidence type="ECO:0000313" key="3">
    <source>
        <dbReference type="EMBL" id="MDQ0008388.1"/>
    </source>
</evidence>
<dbReference type="InterPro" id="IPR050491">
    <property type="entry name" value="AmpC-like"/>
</dbReference>
<dbReference type="RefSeq" id="WP_306847036.1">
    <property type="nucleotide sequence ID" value="NZ_JAUSSK010000001.1"/>
</dbReference>
<dbReference type="InterPro" id="IPR001466">
    <property type="entry name" value="Beta-lactam-related"/>
</dbReference>
<gene>
    <name evidence="3" type="ORF">J2T07_000547</name>
</gene>
<sequence length="451" mass="47985">MRRSLAAIASLIWATTSYASDASAWKEKADAILREVSADAPGASVAVVEKGQLIYSTSRGLASVELNVPLTAASRYRVGSLTKTVTAAAILKLQADGRLNVDDPLAKWLPNFPGSSEITIRELLNHTSGVSDAWDAPLADVLSTEQRLALIGKTHADFLPGTDWRYSNSGYMLLGAVLEKVTGLSWSDAERKLVLDPLGIDGLGYHDDSAVVRGLVPGYTSGQDGRPAKPALYSISGPGAAGALDGDAASVATLLHRLGTSQGPWPAIFKSMTTRTRVEKQEVPYGMGTMPGKLHGISIVEHAGGIEGYSAYYVYAKGQDLAVVVLENSDSPKVTSRSLARRIAGVALGVPYRTFEPAAWPVQKINALAGSYVIEGDSRHIIAIHDGAPWIRRDGGPEKRLVPATGNVLFYAGDGTDFIEPVQDGDGVMRSLKFHSDGEASFRVEAREKSD</sequence>
<evidence type="ECO:0000313" key="4">
    <source>
        <dbReference type="Proteomes" id="UP001237737"/>
    </source>
</evidence>
<dbReference type="Proteomes" id="UP001237737">
    <property type="component" value="Unassembled WGS sequence"/>
</dbReference>
<dbReference type="EMBL" id="JAUSSK010000001">
    <property type="protein sequence ID" value="MDQ0008388.1"/>
    <property type="molecule type" value="Genomic_DNA"/>
</dbReference>
<organism evidence="3 4">
    <name type="scientific">Luteibacter jiangsuensis</name>
    <dbReference type="NCBI Taxonomy" id="637577"/>
    <lineage>
        <taxon>Bacteria</taxon>
        <taxon>Pseudomonadati</taxon>
        <taxon>Pseudomonadota</taxon>
        <taxon>Gammaproteobacteria</taxon>
        <taxon>Lysobacterales</taxon>
        <taxon>Rhodanobacteraceae</taxon>
        <taxon>Luteibacter</taxon>
    </lineage>
</organism>
<keyword evidence="4" id="KW-1185">Reference proteome</keyword>
<dbReference type="PANTHER" id="PTHR46825:SF9">
    <property type="entry name" value="BETA-LACTAMASE-RELATED DOMAIN-CONTAINING PROTEIN"/>
    <property type="match status" value="1"/>
</dbReference>
<name>A0ABT9STR5_9GAMM</name>
<evidence type="ECO:0000259" key="2">
    <source>
        <dbReference type="Pfam" id="PF00144"/>
    </source>
</evidence>
<dbReference type="Gene3D" id="3.40.710.10">
    <property type="entry name" value="DD-peptidase/beta-lactamase superfamily"/>
    <property type="match status" value="1"/>
</dbReference>
<dbReference type="SUPFAM" id="SSF56601">
    <property type="entry name" value="beta-lactamase/transpeptidase-like"/>
    <property type="match status" value="1"/>
</dbReference>
<comment type="caution">
    <text evidence="3">The sequence shown here is derived from an EMBL/GenBank/DDBJ whole genome shotgun (WGS) entry which is preliminary data.</text>
</comment>
<keyword evidence="1" id="KW-0732">Signal</keyword>
<feature type="chain" id="PRO_5045487954" evidence="1">
    <location>
        <begin position="20"/>
        <end position="451"/>
    </location>
</feature>
<accession>A0ABT9STR5</accession>
<reference evidence="3 4" key="1">
    <citation type="submission" date="2023-07" db="EMBL/GenBank/DDBJ databases">
        <title>Sorghum-associated microbial communities from plants grown in Nebraska, USA.</title>
        <authorList>
            <person name="Schachtman D."/>
        </authorList>
    </citation>
    <scope>NUCLEOTIDE SEQUENCE [LARGE SCALE GENOMIC DNA]</scope>
    <source>
        <strain evidence="3 4">CC60</strain>
    </source>
</reference>
<dbReference type="Pfam" id="PF00144">
    <property type="entry name" value="Beta-lactamase"/>
    <property type="match status" value="1"/>
</dbReference>
<proteinExistence type="predicted"/>